<protein>
    <submittedName>
        <fullName evidence="3">Glycosyltransferase family 4 protein</fullName>
    </submittedName>
</protein>
<organism evidence="3 4">
    <name type="scientific">Roseomonas alba</name>
    <dbReference type="NCBI Taxonomy" id="2846776"/>
    <lineage>
        <taxon>Bacteria</taxon>
        <taxon>Pseudomonadati</taxon>
        <taxon>Pseudomonadota</taxon>
        <taxon>Alphaproteobacteria</taxon>
        <taxon>Acetobacterales</taxon>
        <taxon>Roseomonadaceae</taxon>
        <taxon>Roseomonas</taxon>
    </lineage>
</organism>
<keyword evidence="1" id="KW-0328">Glycosyltransferase</keyword>
<keyword evidence="2" id="KW-0808">Transferase</keyword>
<dbReference type="EMBL" id="JAHYBZ010000002">
    <property type="protein sequence ID" value="MBW6397525.1"/>
    <property type="molecule type" value="Genomic_DNA"/>
</dbReference>
<comment type="caution">
    <text evidence="3">The sequence shown here is derived from an EMBL/GenBank/DDBJ whole genome shotgun (WGS) entry which is preliminary data.</text>
</comment>
<accession>A0ABS7A5H2</accession>
<evidence type="ECO:0000256" key="1">
    <source>
        <dbReference type="ARBA" id="ARBA00022676"/>
    </source>
</evidence>
<evidence type="ECO:0000313" key="3">
    <source>
        <dbReference type="EMBL" id="MBW6397525.1"/>
    </source>
</evidence>
<reference evidence="3 4" key="1">
    <citation type="submission" date="2021-07" db="EMBL/GenBank/DDBJ databases">
        <authorList>
            <person name="So Y."/>
        </authorList>
    </citation>
    <scope>NUCLEOTIDE SEQUENCE [LARGE SCALE GENOMIC DNA]</scope>
    <source>
        <strain evidence="3 4">HJA6</strain>
    </source>
</reference>
<dbReference type="PANTHER" id="PTHR12526:SF510">
    <property type="entry name" value="D-INOSITOL 3-PHOSPHATE GLYCOSYLTRANSFERASE"/>
    <property type="match status" value="1"/>
</dbReference>
<dbReference type="SUPFAM" id="SSF53756">
    <property type="entry name" value="UDP-Glycosyltransferase/glycogen phosphorylase"/>
    <property type="match status" value="1"/>
</dbReference>
<dbReference type="Pfam" id="PF13692">
    <property type="entry name" value="Glyco_trans_1_4"/>
    <property type="match status" value="1"/>
</dbReference>
<keyword evidence="4" id="KW-1185">Reference proteome</keyword>
<name>A0ABS7A5H2_9PROT</name>
<sequence length="667" mass="71093">MTVQAICGYYSFVRISYADARGELHIRSLVVYDIYIFGQHFRFERACLSNVCRGTARRSMRSAGGTTVASGTRMMQAPEASTTQAIGCPCGRPGCSGPETSGGFGPVLQGLRADMQARTAGRRAQYDDLVAQAASLARSGADEEAAVTAAIAAWVASAGTFGAFASQELEEVLTEIGRRACGEDIAPACAKPGREVTHVCHVLTGAVGIGGHTRMLTRWIGADSGRRHSVALTRQATVPVPDGLVDAVRAAGGTIRFVDEVRGGLIAQARALRRFVAAADLVVLHIYPFDVVPSLAFAAPGGPPVVFLDHADHTFWLGHRATTTMASMREAGRGIMIRRRGVDPGAIAALPTILDPRERALSRAAAKERLGIDPNTVLLCSVARAPKFAGMGAFNYADLHVPALRRHPNATLLVVGAGEARPDWSAAAADVGGRIVALSERTDVATYFEAADIYVDSFPFVSITSALEAGSVGTPVVSIFPYGECARVLGNNMAGIDDGILLCRDPEAYTATLSRLITDASSREAHGERLREDIRRHHTGAGWLAALEALYARAMAAPRPHWPAAAIPPPGAEDLDNCLQLIVGGRGEERYDLSNLLRGELGLLPLKARLRHWRRLLGSGHLAGRGRFGPLVFLLPEWMKTRLGRLRRRLKGDAAKPAVQAPRAAAP</sequence>
<proteinExistence type="predicted"/>
<dbReference type="CDD" id="cd03801">
    <property type="entry name" value="GT4_PimA-like"/>
    <property type="match status" value="1"/>
</dbReference>
<gene>
    <name evidence="3" type="ORF">KPL78_06690</name>
</gene>
<dbReference type="PANTHER" id="PTHR12526">
    <property type="entry name" value="GLYCOSYLTRANSFERASE"/>
    <property type="match status" value="1"/>
</dbReference>
<dbReference type="RefSeq" id="WP_219762131.1">
    <property type="nucleotide sequence ID" value="NZ_JAHYBZ010000002.1"/>
</dbReference>
<evidence type="ECO:0000313" key="4">
    <source>
        <dbReference type="Proteomes" id="UP001196565"/>
    </source>
</evidence>
<dbReference type="Proteomes" id="UP001196565">
    <property type="component" value="Unassembled WGS sequence"/>
</dbReference>
<dbReference type="Gene3D" id="3.40.50.2000">
    <property type="entry name" value="Glycogen Phosphorylase B"/>
    <property type="match status" value="1"/>
</dbReference>
<evidence type="ECO:0000256" key="2">
    <source>
        <dbReference type="ARBA" id="ARBA00022679"/>
    </source>
</evidence>